<dbReference type="Pfam" id="PF08241">
    <property type="entry name" value="Methyltransf_11"/>
    <property type="match status" value="1"/>
</dbReference>
<name>A0A833FIR4_9FIRM</name>
<evidence type="ECO:0000313" key="2">
    <source>
        <dbReference type="EMBL" id="KAB1477065.1"/>
    </source>
</evidence>
<evidence type="ECO:0000259" key="1">
    <source>
        <dbReference type="Pfam" id="PF08241"/>
    </source>
</evidence>
<dbReference type="Gene3D" id="3.40.50.150">
    <property type="entry name" value="Vaccinia Virus protein VP39"/>
    <property type="match status" value="1"/>
</dbReference>
<sequence>MNRILFRLISKITRLYEQESVMDINQRIESYWDKRSEAFNELRLQELKSPNAKAWHALLAQHIPLDRPLRILDVGTGTGFFTFLLCHHGHTVTGIDMSQQMVNHARQNASTFHSTATFEKMDATKLAYEDGTFDAVLSRNLTWTLPDPKAAYTEWLRVLKPSGVILNFDSDYGKTTFARNEGHVHANVDGHILDECTAIKNSLAISQETRPAWDLKTCKQLGAHEVSLVPDVRPYVQQDTNLQYEEIPIFMMRVVK</sequence>
<dbReference type="GO" id="GO:0008757">
    <property type="term" value="F:S-adenosylmethionine-dependent methyltransferase activity"/>
    <property type="evidence" value="ECO:0007669"/>
    <property type="project" value="InterPro"/>
</dbReference>
<reference evidence="2 3" key="1">
    <citation type="submission" date="2019-09" db="EMBL/GenBank/DDBJ databases">
        <title>Draft genome sequence of 3 type strains from the CCUG.</title>
        <authorList>
            <person name="Pineiro-Iglesias B."/>
            <person name="Tunovic T."/>
            <person name="Unosson C."/>
            <person name="Inganas E."/>
            <person name="Ohlen M."/>
            <person name="Cardew S."/>
            <person name="Jensie-Markopoulos S."/>
            <person name="Salva-Serra F."/>
            <person name="Jaen-Luchoro D."/>
            <person name="Karlsson R."/>
            <person name="Svensson-Stadler L."/>
            <person name="Chun J."/>
            <person name="Moore E."/>
        </authorList>
    </citation>
    <scope>NUCLEOTIDE SEQUENCE [LARGE SCALE GENOMIC DNA]</scope>
    <source>
        <strain evidence="2 3">CCUG 65427</strain>
    </source>
</reference>
<keyword evidence="2" id="KW-0808">Transferase</keyword>
<dbReference type="AlphaFoldDB" id="A0A833FIR4"/>
<feature type="domain" description="Methyltransferase type 11" evidence="1">
    <location>
        <begin position="72"/>
        <end position="166"/>
    </location>
</feature>
<protein>
    <submittedName>
        <fullName evidence="2">Class I SAM-dependent methyltransferase</fullName>
    </submittedName>
</protein>
<gene>
    <name evidence="2" type="ORF">F8R14_09915</name>
</gene>
<keyword evidence="2" id="KW-0489">Methyltransferase</keyword>
<dbReference type="CDD" id="cd02440">
    <property type="entry name" value="AdoMet_MTases"/>
    <property type="match status" value="1"/>
</dbReference>
<dbReference type="InterPro" id="IPR013216">
    <property type="entry name" value="Methyltransf_11"/>
</dbReference>
<accession>A0A833FIR4</accession>
<dbReference type="PANTHER" id="PTHR43591">
    <property type="entry name" value="METHYLTRANSFERASE"/>
    <property type="match status" value="1"/>
</dbReference>
<dbReference type="GO" id="GO:0032259">
    <property type="term" value="P:methylation"/>
    <property type="evidence" value="ECO:0007669"/>
    <property type="project" value="UniProtKB-KW"/>
</dbReference>
<comment type="caution">
    <text evidence="2">The sequence shown here is derived from an EMBL/GenBank/DDBJ whole genome shotgun (WGS) entry which is preliminary data.</text>
</comment>
<dbReference type="Proteomes" id="UP000434554">
    <property type="component" value="Unassembled WGS sequence"/>
</dbReference>
<dbReference type="InterPro" id="IPR029063">
    <property type="entry name" value="SAM-dependent_MTases_sf"/>
</dbReference>
<proteinExistence type="predicted"/>
<evidence type="ECO:0000313" key="3">
    <source>
        <dbReference type="Proteomes" id="UP000434554"/>
    </source>
</evidence>
<dbReference type="EMBL" id="WBKH01000011">
    <property type="protein sequence ID" value="KAB1477065.1"/>
    <property type="molecule type" value="Genomic_DNA"/>
</dbReference>
<dbReference type="SUPFAM" id="SSF53335">
    <property type="entry name" value="S-adenosyl-L-methionine-dependent methyltransferases"/>
    <property type="match status" value="1"/>
</dbReference>
<organism evidence="2 3">
    <name type="scientific">Veillonella seminalis</name>
    <dbReference type="NCBI Taxonomy" id="1502943"/>
    <lineage>
        <taxon>Bacteria</taxon>
        <taxon>Bacillati</taxon>
        <taxon>Bacillota</taxon>
        <taxon>Negativicutes</taxon>
        <taxon>Veillonellales</taxon>
        <taxon>Veillonellaceae</taxon>
        <taxon>Veillonella</taxon>
    </lineage>
</organism>